<name>A0A2R6PN75_9APHY</name>
<dbReference type="Proteomes" id="UP000186601">
    <property type="component" value="Unassembled WGS sequence"/>
</dbReference>
<feature type="region of interest" description="Disordered" evidence="2">
    <location>
        <begin position="148"/>
        <end position="190"/>
    </location>
</feature>
<gene>
    <name evidence="3" type="ORF">PHLCEN_2v4475</name>
</gene>
<dbReference type="EMBL" id="MLYV02000463">
    <property type="protein sequence ID" value="PSR94047.1"/>
    <property type="molecule type" value="Genomic_DNA"/>
</dbReference>
<feature type="coiled-coil region" evidence="1">
    <location>
        <begin position="271"/>
        <end position="326"/>
    </location>
</feature>
<comment type="caution">
    <text evidence="3">The sequence shown here is derived from an EMBL/GenBank/DDBJ whole genome shotgun (WGS) entry which is preliminary data.</text>
</comment>
<reference evidence="3 4" key="1">
    <citation type="submission" date="2018-02" db="EMBL/GenBank/DDBJ databases">
        <title>Genome sequence of the basidiomycete white-rot fungus Phlebia centrifuga.</title>
        <authorList>
            <person name="Granchi Z."/>
            <person name="Peng M."/>
            <person name="de Vries R.P."/>
            <person name="Hilden K."/>
            <person name="Makela M.R."/>
            <person name="Grigoriev I."/>
            <person name="Riley R."/>
        </authorList>
    </citation>
    <scope>NUCLEOTIDE SEQUENCE [LARGE SCALE GENOMIC DNA]</scope>
    <source>
        <strain evidence="3 4">FBCC195</strain>
    </source>
</reference>
<feature type="coiled-coil region" evidence="1">
    <location>
        <begin position="200"/>
        <end position="234"/>
    </location>
</feature>
<dbReference type="OrthoDB" id="2749714at2759"/>
<evidence type="ECO:0000256" key="2">
    <source>
        <dbReference type="SAM" id="MobiDB-lite"/>
    </source>
</evidence>
<protein>
    <submittedName>
        <fullName evidence="3">Uncharacterized protein</fullName>
    </submittedName>
</protein>
<dbReference type="STRING" id="98765.A0A2R6PN75"/>
<feature type="region of interest" description="Disordered" evidence="2">
    <location>
        <begin position="1"/>
        <end position="23"/>
    </location>
</feature>
<organism evidence="3 4">
    <name type="scientific">Hermanssonia centrifuga</name>
    <dbReference type="NCBI Taxonomy" id="98765"/>
    <lineage>
        <taxon>Eukaryota</taxon>
        <taxon>Fungi</taxon>
        <taxon>Dikarya</taxon>
        <taxon>Basidiomycota</taxon>
        <taxon>Agaricomycotina</taxon>
        <taxon>Agaricomycetes</taxon>
        <taxon>Polyporales</taxon>
        <taxon>Meruliaceae</taxon>
        <taxon>Hermanssonia</taxon>
    </lineage>
</organism>
<keyword evidence="1" id="KW-0175">Coiled coil</keyword>
<accession>A0A2R6PN75</accession>
<sequence>MPPPPPVYKSETSSAPRREPTKEEKIEAWVHRIKLLADAVAARSEYLRVEREVQDFRQLLGSRRLHDISDESRARGATQLTDLENQWEAKKQELNSIVYRMIDSEFWPVVPQTPDMVSPEERFRDLRTTVWELKDQAKELYEMMRTVKARPPSPASAHPIKENQDSEQPPAKRRRVSESTEVKLPVLPPATPDSVISKELDALGDRFNALDVRLSDLENDMVQYDNELFAELDERIEEKLAASSIPSSTGPEGGSAAPETIDTGQTMATRLQELEMDLAGAGKDIEEVAKEIGYIINHAGEADAEIDKLRRENEAMRKQIAALDEQQKHNNEALKTYKAELDALNAAVSTYMTRSTTPPPSSVPDMEEVLESIAPPMLAAVRRDIQPLLADVRSDVEDLLRKQSTELSTAVMAKLSLTLKTVEMISEWMEQMSQGRMPNGVQYANGGTLSGAARGNMLPPMKGDITVVSKSN</sequence>
<evidence type="ECO:0000256" key="1">
    <source>
        <dbReference type="SAM" id="Coils"/>
    </source>
</evidence>
<evidence type="ECO:0000313" key="3">
    <source>
        <dbReference type="EMBL" id="PSR94047.1"/>
    </source>
</evidence>
<keyword evidence="4" id="KW-1185">Reference proteome</keyword>
<dbReference type="AlphaFoldDB" id="A0A2R6PN75"/>
<evidence type="ECO:0000313" key="4">
    <source>
        <dbReference type="Proteomes" id="UP000186601"/>
    </source>
</evidence>
<proteinExistence type="predicted"/>